<evidence type="ECO:0000256" key="8">
    <source>
        <dbReference type="ARBA" id="ARBA00022801"/>
    </source>
</evidence>
<dbReference type="SUPFAM" id="SSF56601">
    <property type="entry name" value="beta-lactamase/transpeptidase-like"/>
    <property type="match status" value="1"/>
</dbReference>
<dbReference type="Gene3D" id="3.40.710.10">
    <property type="entry name" value="DD-peptidase/beta-lactamase superfamily"/>
    <property type="match status" value="1"/>
</dbReference>
<evidence type="ECO:0000256" key="2">
    <source>
        <dbReference type="ARBA" id="ARBA00004752"/>
    </source>
</evidence>
<protein>
    <recommendedName>
        <fullName evidence="4">serine-type D-Ala-D-Ala carboxypeptidase</fullName>
        <ecNumber evidence="4">3.4.16.4</ecNumber>
    </recommendedName>
</protein>
<evidence type="ECO:0000256" key="15">
    <source>
        <dbReference type="RuleBase" id="RU004016"/>
    </source>
</evidence>
<evidence type="ECO:0000259" key="18">
    <source>
        <dbReference type="SMART" id="SM00936"/>
    </source>
</evidence>
<feature type="domain" description="Peptidase S11 D-Ala-D-Ala carboxypeptidase A C-terminal" evidence="18">
    <location>
        <begin position="276"/>
        <end position="365"/>
    </location>
</feature>
<comment type="catalytic activity">
    <reaction evidence="12">
        <text>Preferential cleavage: (Ac)2-L-Lys-D-Ala-|-D-Ala. Also transpeptidation of peptidyl-alanyl moieties that are N-acyl substituents of D-alanine.</text>
        <dbReference type="EC" id="3.4.16.4"/>
    </reaction>
</comment>
<dbReference type="InterPro" id="IPR001967">
    <property type="entry name" value="Peptidase_S11_N"/>
</dbReference>
<dbReference type="InterPro" id="IPR018044">
    <property type="entry name" value="Peptidase_S11"/>
</dbReference>
<dbReference type="SMART" id="SM00936">
    <property type="entry name" value="PBP5_C"/>
    <property type="match status" value="1"/>
</dbReference>
<evidence type="ECO:0000256" key="9">
    <source>
        <dbReference type="ARBA" id="ARBA00022960"/>
    </source>
</evidence>
<feature type="active site" description="Proton acceptor" evidence="13">
    <location>
        <position position="63"/>
    </location>
</feature>
<dbReference type="GO" id="GO:0006508">
    <property type="term" value="P:proteolysis"/>
    <property type="evidence" value="ECO:0007669"/>
    <property type="project" value="UniProtKB-KW"/>
</dbReference>
<organism evidence="19 20">
    <name type="scientific">Thermoanaerobacter thermohydrosulfuricus</name>
    <name type="common">Clostridium thermohydrosulfuricum</name>
    <dbReference type="NCBI Taxonomy" id="1516"/>
    <lineage>
        <taxon>Bacteria</taxon>
        <taxon>Bacillati</taxon>
        <taxon>Bacillota</taxon>
        <taxon>Clostridia</taxon>
        <taxon>Thermoanaerobacterales</taxon>
        <taxon>Thermoanaerobacteraceae</taxon>
        <taxon>Thermoanaerobacter</taxon>
    </lineage>
</organism>
<dbReference type="GO" id="GO:0009252">
    <property type="term" value="P:peptidoglycan biosynthetic process"/>
    <property type="evidence" value="ECO:0007669"/>
    <property type="project" value="UniProtKB-UniPathway"/>
</dbReference>
<keyword evidence="7 17" id="KW-0732">Signal</keyword>
<dbReference type="AlphaFoldDB" id="A0A1G7JYR9"/>
<dbReference type="Pfam" id="PF07943">
    <property type="entry name" value="PBP5_C"/>
    <property type="match status" value="1"/>
</dbReference>
<comment type="function">
    <text evidence="1">Removes C-terminal D-alanyl residues from sugar-peptide cell wall precursors.</text>
</comment>
<dbReference type="InterPro" id="IPR015956">
    <property type="entry name" value="Peniciliin-bd_prot_C_sf"/>
</dbReference>
<dbReference type="EC" id="3.4.16.4" evidence="4"/>
<keyword evidence="10" id="KW-0573">Peptidoglycan synthesis</keyword>
<dbReference type="PANTHER" id="PTHR21581:SF33">
    <property type="entry name" value="D-ALANYL-D-ALANINE CARBOXYPEPTIDASE DACB"/>
    <property type="match status" value="1"/>
</dbReference>
<reference evidence="19 20" key="1">
    <citation type="submission" date="2016-10" db="EMBL/GenBank/DDBJ databases">
        <authorList>
            <person name="de Groot N.N."/>
        </authorList>
    </citation>
    <scope>NUCLEOTIDE SEQUENCE [LARGE SCALE GENOMIC DNA]</scope>
    <source>
        <strain evidence="19 20">DSM 569</strain>
    </source>
</reference>
<dbReference type="Pfam" id="PF00768">
    <property type="entry name" value="Peptidase_S11"/>
    <property type="match status" value="1"/>
</dbReference>
<evidence type="ECO:0000256" key="5">
    <source>
        <dbReference type="ARBA" id="ARBA00022645"/>
    </source>
</evidence>
<gene>
    <name evidence="19" type="ORF">SAMN04244560_00550</name>
</gene>
<feature type="transmembrane region" description="Helical" evidence="16">
    <location>
        <begin position="388"/>
        <end position="405"/>
    </location>
</feature>
<comment type="similarity">
    <text evidence="3 15">Belongs to the peptidase S11 family.</text>
</comment>
<dbReference type="PANTHER" id="PTHR21581">
    <property type="entry name" value="D-ALANYL-D-ALANINE CARBOXYPEPTIDASE"/>
    <property type="match status" value="1"/>
</dbReference>
<keyword evidence="16" id="KW-0472">Membrane</keyword>
<keyword evidence="9" id="KW-0133">Cell shape</keyword>
<dbReference type="GO" id="GO:0008360">
    <property type="term" value="P:regulation of cell shape"/>
    <property type="evidence" value="ECO:0007669"/>
    <property type="project" value="UniProtKB-KW"/>
</dbReference>
<evidence type="ECO:0000256" key="1">
    <source>
        <dbReference type="ARBA" id="ARBA00003217"/>
    </source>
</evidence>
<feature type="binding site" evidence="14">
    <location>
        <position position="227"/>
    </location>
    <ligand>
        <name>substrate</name>
    </ligand>
</feature>
<comment type="pathway">
    <text evidence="2">Cell wall biogenesis; peptidoglycan biosynthesis.</text>
</comment>
<feature type="signal peptide" evidence="17">
    <location>
        <begin position="1"/>
        <end position="23"/>
    </location>
</feature>
<keyword evidence="16" id="KW-1133">Transmembrane helix</keyword>
<evidence type="ECO:0000256" key="16">
    <source>
        <dbReference type="SAM" id="Phobius"/>
    </source>
</evidence>
<dbReference type="RefSeq" id="WP_003869543.1">
    <property type="nucleotide sequence ID" value="NZ_FNBS01000008.1"/>
</dbReference>
<keyword evidence="16" id="KW-0812">Transmembrane</keyword>
<feature type="active site" description="Acyl-ester intermediate" evidence="13">
    <location>
        <position position="60"/>
    </location>
</feature>
<evidence type="ECO:0000256" key="13">
    <source>
        <dbReference type="PIRSR" id="PIRSR618044-1"/>
    </source>
</evidence>
<evidence type="ECO:0000256" key="7">
    <source>
        <dbReference type="ARBA" id="ARBA00022729"/>
    </source>
</evidence>
<dbReference type="EMBL" id="FNBS01000008">
    <property type="protein sequence ID" value="SDF29911.1"/>
    <property type="molecule type" value="Genomic_DNA"/>
</dbReference>
<dbReference type="SUPFAM" id="SSF69189">
    <property type="entry name" value="Penicillin-binding protein associated domain"/>
    <property type="match status" value="1"/>
</dbReference>
<evidence type="ECO:0000313" key="20">
    <source>
        <dbReference type="Proteomes" id="UP000183404"/>
    </source>
</evidence>
<dbReference type="UniPathway" id="UPA00219"/>
<evidence type="ECO:0000256" key="12">
    <source>
        <dbReference type="ARBA" id="ARBA00034000"/>
    </source>
</evidence>
<evidence type="ECO:0000256" key="11">
    <source>
        <dbReference type="ARBA" id="ARBA00023316"/>
    </source>
</evidence>
<evidence type="ECO:0000256" key="4">
    <source>
        <dbReference type="ARBA" id="ARBA00012448"/>
    </source>
</evidence>
<dbReference type="GO" id="GO:0009002">
    <property type="term" value="F:serine-type D-Ala-D-Ala carboxypeptidase activity"/>
    <property type="evidence" value="ECO:0007669"/>
    <property type="project" value="UniProtKB-EC"/>
</dbReference>
<proteinExistence type="inferred from homology"/>
<name>A0A1G7JYR9_THETY</name>
<evidence type="ECO:0000256" key="14">
    <source>
        <dbReference type="PIRSR" id="PIRSR618044-2"/>
    </source>
</evidence>
<evidence type="ECO:0000256" key="17">
    <source>
        <dbReference type="SAM" id="SignalP"/>
    </source>
</evidence>
<dbReference type="InterPro" id="IPR012907">
    <property type="entry name" value="Peptidase_S11_C"/>
</dbReference>
<feature type="chain" id="PRO_5010310712" description="serine-type D-Ala-D-Ala carboxypeptidase" evidence="17">
    <location>
        <begin position="24"/>
        <end position="421"/>
    </location>
</feature>
<dbReference type="Gene3D" id="2.60.410.10">
    <property type="entry name" value="D-Ala-D-Ala carboxypeptidase, C-terminal domain"/>
    <property type="match status" value="1"/>
</dbReference>
<evidence type="ECO:0000256" key="3">
    <source>
        <dbReference type="ARBA" id="ARBA00007164"/>
    </source>
</evidence>
<keyword evidence="11" id="KW-0961">Cell wall biogenesis/degradation</keyword>
<keyword evidence="6" id="KW-0645">Protease</keyword>
<accession>A0A1G7JYR9</accession>
<evidence type="ECO:0000313" key="19">
    <source>
        <dbReference type="EMBL" id="SDF29911.1"/>
    </source>
</evidence>
<dbReference type="Proteomes" id="UP000183404">
    <property type="component" value="Unassembled WGS sequence"/>
</dbReference>
<evidence type="ECO:0000256" key="10">
    <source>
        <dbReference type="ARBA" id="ARBA00022984"/>
    </source>
</evidence>
<dbReference type="InterPro" id="IPR037167">
    <property type="entry name" value="Peptidase_S11_C_sf"/>
</dbReference>
<keyword evidence="5 19" id="KW-0121">Carboxypeptidase</keyword>
<feature type="active site" evidence="13">
    <location>
        <position position="115"/>
    </location>
</feature>
<evidence type="ECO:0000256" key="6">
    <source>
        <dbReference type="ARBA" id="ARBA00022670"/>
    </source>
</evidence>
<dbReference type="PRINTS" id="PR00725">
    <property type="entry name" value="DADACBPTASE1"/>
</dbReference>
<dbReference type="GO" id="GO:0071555">
    <property type="term" value="P:cell wall organization"/>
    <property type="evidence" value="ECO:0007669"/>
    <property type="project" value="UniProtKB-KW"/>
</dbReference>
<sequence>MKKIIACLLTLFILVAQITPIYANVPPPPEIVGPTAVLMDFTTGQVLYDKNMHKRMYPASTTKILTAIIAIEKGNLNDIVTASDNVTKIDGNSIFLSPGEQLTLEQLLYALLLESANDAAIAIAEHIGGSIENFAKMMNEKAKEIGAYDSHFVNPNGLPDENHYSTPYDMALIARYAMQNPEFRKIVTTIHYQIPPTNKFDKVRDLWLSNRLIKPSSFHYEGADGVKTGYTVAAGQVLVASATRDGHRLISVIMGDQGTNIWTDTIKLLDYGFQNFTLVKKTEKGEVVTYIDLGKSHFKLPLIAKEDFYYEVPKGQENSIETQIILNKNINAPINKGDTLGYIKYTLNEKEIGTNPLIATESVYKNFWGNYYMDVQSSGVKNTMYTNPVRFITGTTILGIAFILWRRRKIRNRKKYIFSKY</sequence>
<keyword evidence="8" id="KW-0378">Hydrolase</keyword>
<dbReference type="InterPro" id="IPR012338">
    <property type="entry name" value="Beta-lactam/transpept-like"/>
</dbReference>